<dbReference type="Gene3D" id="3.40.50.150">
    <property type="entry name" value="Vaccinia Virus protein VP39"/>
    <property type="match status" value="1"/>
</dbReference>
<sequence length="77" mass="8707">MAELPEPLKLLANHQTEFDQPLYNIWKFKNKSNTVSHFGNSEVTIVDNLLPKYAKPFDIVVDPFAGSGSTIDVCKKR</sequence>
<name>A0A9D6Z5N9_9BACT</name>
<proteinExistence type="predicted"/>
<accession>A0A9D6Z5N9</accession>
<evidence type="ECO:0000256" key="1">
    <source>
        <dbReference type="ARBA" id="ARBA00022603"/>
    </source>
</evidence>
<dbReference type="GO" id="GO:0008170">
    <property type="term" value="F:N-methyltransferase activity"/>
    <property type="evidence" value="ECO:0007669"/>
    <property type="project" value="InterPro"/>
</dbReference>
<dbReference type="EMBL" id="JACRDE010000209">
    <property type="protein sequence ID" value="MBI5249346.1"/>
    <property type="molecule type" value="Genomic_DNA"/>
</dbReference>
<dbReference type="GO" id="GO:0032259">
    <property type="term" value="P:methylation"/>
    <property type="evidence" value="ECO:0007669"/>
    <property type="project" value="UniProtKB-KW"/>
</dbReference>
<keyword evidence="2" id="KW-0808">Transferase</keyword>
<evidence type="ECO:0000313" key="4">
    <source>
        <dbReference type="EMBL" id="MBI5249346.1"/>
    </source>
</evidence>
<comment type="caution">
    <text evidence="4">The sequence shown here is derived from an EMBL/GenBank/DDBJ whole genome shotgun (WGS) entry which is preliminary data.</text>
</comment>
<gene>
    <name evidence="4" type="ORF">HY912_07620</name>
</gene>
<protein>
    <recommendedName>
        <fullName evidence="3">DNA methylase N-4/N-6 domain-containing protein</fullName>
    </recommendedName>
</protein>
<organism evidence="4 5">
    <name type="scientific">Desulfomonile tiedjei</name>
    <dbReference type="NCBI Taxonomy" id="2358"/>
    <lineage>
        <taxon>Bacteria</taxon>
        <taxon>Pseudomonadati</taxon>
        <taxon>Thermodesulfobacteriota</taxon>
        <taxon>Desulfomonilia</taxon>
        <taxon>Desulfomonilales</taxon>
        <taxon>Desulfomonilaceae</taxon>
        <taxon>Desulfomonile</taxon>
    </lineage>
</organism>
<dbReference type="GO" id="GO:0003677">
    <property type="term" value="F:DNA binding"/>
    <property type="evidence" value="ECO:0007669"/>
    <property type="project" value="InterPro"/>
</dbReference>
<evidence type="ECO:0000256" key="2">
    <source>
        <dbReference type="ARBA" id="ARBA00022679"/>
    </source>
</evidence>
<keyword evidence="1" id="KW-0489">Methyltransferase</keyword>
<dbReference type="InterPro" id="IPR002941">
    <property type="entry name" value="DNA_methylase_N4/N6"/>
</dbReference>
<dbReference type="Pfam" id="PF01555">
    <property type="entry name" value="N6_N4_Mtase"/>
    <property type="match status" value="1"/>
</dbReference>
<evidence type="ECO:0000259" key="3">
    <source>
        <dbReference type="Pfam" id="PF01555"/>
    </source>
</evidence>
<dbReference type="AlphaFoldDB" id="A0A9D6Z5N9"/>
<evidence type="ECO:0000313" key="5">
    <source>
        <dbReference type="Proteomes" id="UP000807825"/>
    </source>
</evidence>
<dbReference type="InterPro" id="IPR029063">
    <property type="entry name" value="SAM-dependent_MTases_sf"/>
</dbReference>
<dbReference type="SUPFAM" id="SSF53335">
    <property type="entry name" value="S-adenosyl-L-methionine-dependent methyltransferases"/>
    <property type="match status" value="1"/>
</dbReference>
<reference evidence="4" key="1">
    <citation type="submission" date="2020-07" db="EMBL/GenBank/DDBJ databases">
        <title>Huge and variable diversity of episymbiotic CPR bacteria and DPANN archaea in groundwater ecosystems.</title>
        <authorList>
            <person name="He C.Y."/>
            <person name="Keren R."/>
            <person name="Whittaker M."/>
            <person name="Farag I.F."/>
            <person name="Doudna J."/>
            <person name="Cate J.H.D."/>
            <person name="Banfield J.F."/>
        </authorList>
    </citation>
    <scope>NUCLEOTIDE SEQUENCE</scope>
    <source>
        <strain evidence="4">NC_groundwater_1664_Pr3_B-0.1um_52_9</strain>
    </source>
</reference>
<feature type="domain" description="DNA methylase N-4/N-6" evidence="3">
    <location>
        <begin position="15"/>
        <end position="76"/>
    </location>
</feature>
<dbReference type="Proteomes" id="UP000807825">
    <property type="component" value="Unassembled WGS sequence"/>
</dbReference>